<dbReference type="Proteomes" id="UP000663862">
    <property type="component" value="Unassembled WGS sequence"/>
</dbReference>
<evidence type="ECO:0000313" key="1">
    <source>
        <dbReference type="EMBL" id="CAF3315592.1"/>
    </source>
</evidence>
<gene>
    <name evidence="1" type="ORF">FME351_LOCUS847</name>
    <name evidence="3" type="ORF">GRG538_LOCUS16462</name>
    <name evidence="7" type="ORF">HFQ381_LOCUS28710</name>
    <name evidence="5" type="ORF">KIK155_LOCUS23280</name>
    <name evidence="4" type="ORF">LUA448_LOCUS28820</name>
    <name evidence="9" type="ORF">QYT958_LOCUS18483</name>
    <name evidence="2" type="ORF">TIS948_LOCUS26193</name>
    <name evidence="10" type="ORF">TOA249_LOCUS28712</name>
    <name evidence="8" type="ORF">TSG867_LOCUS28396</name>
    <name evidence="6" type="ORF">UJA718_LOCUS22757</name>
</gene>
<dbReference type="EMBL" id="CAJNYD010004076">
    <property type="protein sequence ID" value="CAF3568327.1"/>
    <property type="molecule type" value="Genomic_DNA"/>
</dbReference>
<dbReference type="Proteomes" id="UP000663848">
    <property type="component" value="Unassembled WGS sequence"/>
</dbReference>
<comment type="caution">
    <text evidence="3">The sequence shown here is derived from an EMBL/GenBank/DDBJ whole genome shotgun (WGS) entry which is preliminary data.</text>
</comment>
<dbReference type="Proteomes" id="UP000663865">
    <property type="component" value="Unassembled WGS sequence"/>
</dbReference>
<evidence type="ECO:0000313" key="4">
    <source>
        <dbReference type="EMBL" id="CAF3568327.1"/>
    </source>
</evidence>
<evidence type="ECO:0000313" key="2">
    <source>
        <dbReference type="EMBL" id="CAF3383731.1"/>
    </source>
</evidence>
<dbReference type="EMBL" id="CAJOBP010004770">
    <property type="protein sequence ID" value="CAF4450503.1"/>
    <property type="molecule type" value="Genomic_DNA"/>
</dbReference>
<dbReference type="EMBL" id="CAJOBO010004198">
    <property type="protein sequence ID" value="CAF4514584.1"/>
    <property type="molecule type" value="Genomic_DNA"/>
</dbReference>
<dbReference type="Proteomes" id="UP000663872">
    <property type="component" value="Unassembled WGS sequence"/>
</dbReference>
<dbReference type="EMBL" id="CAJNXB010004594">
    <property type="protein sequence ID" value="CAF3383731.1"/>
    <property type="molecule type" value="Genomic_DNA"/>
</dbReference>
<dbReference type="Proteomes" id="UP000663851">
    <property type="component" value="Unassembled WGS sequence"/>
</dbReference>
<dbReference type="AlphaFoldDB" id="A0A818G0P7"/>
<dbReference type="OrthoDB" id="10069740at2759"/>
<dbReference type="Proteomes" id="UP000663873">
    <property type="component" value="Unassembled WGS sequence"/>
</dbReference>
<dbReference type="EMBL" id="CAJOBS010004097">
    <property type="protein sequence ID" value="CAF4873948.1"/>
    <property type="molecule type" value="Genomic_DNA"/>
</dbReference>
<organism evidence="3 11">
    <name type="scientific">Rotaria socialis</name>
    <dbReference type="NCBI Taxonomy" id="392032"/>
    <lineage>
        <taxon>Eukaryota</taxon>
        <taxon>Metazoa</taxon>
        <taxon>Spiralia</taxon>
        <taxon>Gnathifera</taxon>
        <taxon>Rotifera</taxon>
        <taxon>Eurotatoria</taxon>
        <taxon>Bdelloidea</taxon>
        <taxon>Philodinida</taxon>
        <taxon>Philodinidae</taxon>
        <taxon>Rotaria</taxon>
    </lineage>
</organism>
<evidence type="ECO:0000313" key="6">
    <source>
        <dbReference type="EMBL" id="CAF4450503.1"/>
    </source>
</evidence>
<dbReference type="EMBL" id="CAJOBQ010003559">
    <property type="protein sequence ID" value="CAF4610347.1"/>
    <property type="molecule type" value="Genomic_DNA"/>
</dbReference>
<dbReference type="EMBL" id="CAJOBR010002925">
    <property type="protein sequence ID" value="CAF4712993.1"/>
    <property type="molecule type" value="Genomic_DNA"/>
</dbReference>
<dbReference type="Proteomes" id="UP000663869">
    <property type="component" value="Unassembled WGS sequence"/>
</dbReference>
<evidence type="ECO:0000313" key="10">
    <source>
        <dbReference type="EMBL" id="CAF4873948.1"/>
    </source>
</evidence>
<evidence type="ECO:0000313" key="3">
    <source>
        <dbReference type="EMBL" id="CAF3482993.1"/>
    </source>
</evidence>
<evidence type="ECO:0000313" key="7">
    <source>
        <dbReference type="EMBL" id="CAF4514584.1"/>
    </source>
</evidence>
<dbReference type="EMBL" id="CAJNYV010004143">
    <property type="protein sequence ID" value="CAF3647565.1"/>
    <property type="molecule type" value="Genomic_DNA"/>
</dbReference>
<evidence type="ECO:0000313" key="8">
    <source>
        <dbReference type="EMBL" id="CAF4610347.1"/>
    </source>
</evidence>
<evidence type="ECO:0000313" key="5">
    <source>
        <dbReference type="EMBL" id="CAF3647565.1"/>
    </source>
</evidence>
<evidence type="ECO:0000313" key="9">
    <source>
        <dbReference type="EMBL" id="CAF4712993.1"/>
    </source>
</evidence>
<evidence type="ECO:0000313" key="11">
    <source>
        <dbReference type="Proteomes" id="UP000663872"/>
    </source>
</evidence>
<protein>
    <submittedName>
        <fullName evidence="3">Uncharacterized protein</fullName>
    </submittedName>
</protein>
<keyword evidence="12" id="KW-1185">Reference proteome</keyword>
<sequence>MVGFVIRVFSSVAHAHLLQNILKFFRHPVIINGNFDEKVAIIIIKDTLNIGLRRIRISNRFNKQNVKLCFVDNREFNFENRDFYRQLARDTGGKYMMLQDAAHILTAAVLATRIGEYTLRQAFLHIPEENYPMPANNQDNIDGENQVTENGGDLIFDHGLSY</sequence>
<dbReference type="EMBL" id="CAJNYT010002645">
    <property type="protein sequence ID" value="CAF3482993.1"/>
    <property type="molecule type" value="Genomic_DNA"/>
</dbReference>
<dbReference type="Proteomes" id="UP000663825">
    <property type="component" value="Unassembled WGS sequence"/>
</dbReference>
<proteinExistence type="predicted"/>
<dbReference type="Proteomes" id="UP000663833">
    <property type="component" value="Unassembled WGS sequence"/>
</dbReference>
<name>A0A818G0P7_9BILA</name>
<evidence type="ECO:0000313" key="12">
    <source>
        <dbReference type="Proteomes" id="UP000663873"/>
    </source>
</evidence>
<accession>A0A818G0P7</accession>
<dbReference type="EMBL" id="CAJNYU010000019">
    <property type="protein sequence ID" value="CAF3315592.1"/>
    <property type="molecule type" value="Genomic_DNA"/>
</dbReference>
<dbReference type="Proteomes" id="UP000663838">
    <property type="component" value="Unassembled WGS sequence"/>
</dbReference>
<reference evidence="3" key="1">
    <citation type="submission" date="2021-02" db="EMBL/GenBank/DDBJ databases">
        <authorList>
            <person name="Nowell W R."/>
        </authorList>
    </citation>
    <scope>NUCLEOTIDE SEQUENCE</scope>
</reference>